<proteinExistence type="predicted"/>
<evidence type="ECO:0000313" key="6">
    <source>
        <dbReference type="WBParaSite" id="BXY_0506700.1"/>
    </source>
</evidence>
<feature type="compositionally biased region" description="Basic and acidic residues" evidence="1">
    <location>
        <begin position="566"/>
        <end position="579"/>
    </location>
</feature>
<feature type="compositionally biased region" description="Basic and acidic residues" evidence="1">
    <location>
        <begin position="697"/>
        <end position="706"/>
    </location>
</feature>
<dbReference type="EMBL" id="CAJFCV020000006">
    <property type="protein sequence ID" value="CAG9128315.1"/>
    <property type="molecule type" value="Genomic_DNA"/>
</dbReference>
<dbReference type="OrthoDB" id="946068at2759"/>
<evidence type="ECO:0000313" key="2">
    <source>
        <dbReference type="EMBL" id="CAD5233355.1"/>
    </source>
</evidence>
<feature type="region of interest" description="Disordered" evidence="1">
    <location>
        <begin position="534"/>
        <end position="616"/>
    </location>
</feature>
<feature type="region of interest" description="Disordered" evidence="1">
    <location>
        <begin position="697"/>
        <end position="765"/>
    </location>
</feature>
<dbReference type="SMR" id="A0A1I7RWF4"/>
<name>A0A1I7RWF4_BURXY</name>
<gene>
    <name evidence="2" type="ORF">BXYJ_LOCUS13446</name>
</gene>
<dbReference type="eggNOG" id="ENOG502QUNU">
    <property type="taxonomic scope" value="Eukaryota"/>
</dbReference>
<protein>
    <submittedName>
        <fullName evidence="2">(pine wood nematode) hypothetical protein</fullName>
    </submittedName>
    <submittedName>
        <fullName evidence="6">IRS-type PTB domain-containing protein</fullName>
    </submittedName>
</protein>
<evidence type="ECO:0000313" key="4">
    <source>
        <dbReference type="Proteomes" id="UP000095284"/>
    </source>
</evidence>
<sequence>MAQAGPVATMPPPDLSARHFMQNGMMPRMVFERTGHVENVICSAGRYRIYPMKDRRNKVRKCYIALRSFMCEIYKNSKEFDKGEAGRHIIDLRTVFNVCQVEDPLGLKSKIISVMTPSDTFLISIDENTSVSFDNFFLEFRDRCREARAERLSRQVLDEEYFDAAWDVEVVYKPKLRMRANDTAGHDDLATRCPHMLGRRRLCVKSASITLFKLDVEPLADASVADEAFCVQDFHDFPLSTVSKYGSQDKYVIIRNGRCSSYGPGDLWLMTESMYMATHIRMRMSELYLEEAERRRSQGIHLSLPGISDRLIKSRSHRDKVEEHETEIARLEEEHLRKEAILLEEERKREERERFLAENPEVARQEEEEAERKRLEEERASKSVLRKLFRLTKKPEKEKESPRSEGSQPPSPPKKTSLTGLMSFRLPKSLSISTTNHNVKKTAEAVKRLQDLKKKEEKEPEQEDYTMSMNTGPIRGNSRPNPIQREVKTSPTKTAAGITRIASPNADYMMMKEEEQNALAVDTYNFGDNQFLSDESCCSPRTQTSSFSTSMQSSMRQSAAPTQRDQSVEELRRYGRNDRAYSLGSRPVKKPQRHPITPPSLHQKKHNSGSGSLNTVGSIKEEDEEALEALGKKSNTDGKLNENVRKVQENLSRLEMEERKDKHTEMVDMFRNRAHSYESSQSTRKLMGWKKFFVKRPEPAPQERARISSNESTSSRFSTPRWNANSRVSMLNSDENERDDGDFVMSGPPKHESPQSRSRTSSFGKTIADMTKIQKELMEAKRRREEPPRLRNRPARLNGAESDNFLELYSRAIEEAHRRRKEAKEKPRRKSFDLTVLTSYRRRKPIIELKRTVSDSEFVIPSRKWMCLPLDDAIIRRYRYFIQRRREDNTRLRKEQELAMEKRMRRERRRQAALQQQQSQSQPVTPCNDNDYVLPAIKPKPEVMSAKRRARIPTAKKASQVSRNDSTERLKIVRGETHMRQQKANSASVPKKPGVEVKPRCRTMTGKFIRDDQQPGPSGLSKNSHAEMMPSTSAIGWKSAPSTSRDDRGPSPTSSRAKPQHRNRLRSEVERSGGRKSPSPSLHSQKSNSSANPRPSETAGLRSMARVAASNVRHGTPAKTGAERRAAQIEKQGIPVRKSAFGAGRRLSFTKPTVGFEFEKSKGVQDDYVTALPSTSTKPTATTEELKAFARRQSKIKNSPSPVQLRKVSQHSAHVSPVNLRKDTREDLRGRKKKPKTTLTLPANLNNVDYVEVQPVIKNLDSQNPFKRRRKRESSASSSYSDSSEYTN</sequence>
<dbReference type="InterPro" id="IPR011993">
    <property type="entry name" value="PH-like_dom_sf"/>
</dbReference>
<dbReference type="Proteomes" id="UP000095284">
    <property type="component" value="Unplaced"/>
</dbReference>
<feature type="compositionally biased region" description="Polar residues" evidence="1">
    <location>
        <begin position="1078"/>
        <end position="1095"/>
    </location>
</feature>
<dbReference type="Proteomes" id="UP000659654">
    <property type="component" value="Unassembled WGS sequence"/>
</dbReference>
<evidence type="ECO:0000313" key="3">
    <source>
        <dbReference type="EMBL" id="CAG9128315.1"/>
    </source>
</evidence>
<evidence type="ECO:0000313" key="5">
    <source>
        <dbReference type="Proteomes" id="UP000659654"/>
    </source>
</evidence>
<feature type="region of interest" description="Disordered" evidence="1">
    <location>
        <begin position="908"/>
        <end position="929"/>
    </location>
</feature>
<feature type="compositionally biased region" description="Basic and acidic residues" evidence="1">
    <location>
        <begin position="1220"/>
        <end position="1229"/>
    </location>
</feature>
<feature type="compositionally biased region" description="Low complexity" evidence="1">
    <location>
        <begin position="1275"/>
        <end position="1288"/>
    </location>
</feature>
<feature type="compositionally biased region" description="Polar residues" evidence="1">
    <location>
        <begin position="755"/>
        <end position="764"/>
    </location>
</feature>
<evidence type="ECO:0000256" key="1">
    <source>
        <dbReference type="SAM" id="MobiDB-lite"/>
    </source>
</evidence>
<feature type="compositionally biased region" description="Low complexity" evidence="1">
    <location>
        <begin position="912"/>
        <end position="922"/>
    </location>
</feature>
<reference evidence="6" key="1">
    <citation type="submission" date="2016-11" db="UniProtKB">
        <authorList>
            <consortium name="WormBaseParasite"/>
        </authorList>
    </citation>
    <scope>IDENTIFICATION</scope>
</reference>
<dbReference type="WBParaSite" id="BXY_0506700.1">
    <property type="protein sequence ID" value="BXY_0506700.1"/>
    <property type="gene ID" value="BXY_0506700"/>
</dbReference>
<feature type="region of interest" description="Disordered" evidence="1">
    <location>
        <begin position="359"/>
        <end position="419"/>
    </location>
</feature>
<dbReference type="Proteomes" id="UP000582659">
    <property type="component" value="Unassembled WGS sequence"/>
</dbReference>
<dbReference type="Gene3D" id="2.30.29.30">
    <property type="entry name" value="Pleckstrin-homology domain (PH domain)/Phosphotyrosine-binding domain (PTB)"/>
    <property type="match status" value="1"/>
</dbReference>
<feature type="compositionally biased region" description="Polar residues" evidence="1">
    <location>
        <begin position="720"/>
        <end position="733"/>
    </location>
</feature>
<feature type="compositionally biased region" description="Basic and acidic residues" evidence="1">
    <location>
        <begin position="359"/>
        <end position="381"/>
    </location>
</feature>
<feature type="region of interest" description="Disordered" evidence="1">
    <location>
        <begin position="1259"/>
        <end position="1288"/>
    </location>
</feature>
<dbReference type="EMBL" id="CAJFDI010000006">
    <property type="protein sequence ID" value="CAD5233355.1"/>
    <property type="molecule type" value="Genomic_DNA"/>
</dbReference>
<keyword evidence="5" id="KW-1185">Reference proteome</keyword>
<reference evidence="3" key="2">
    <citation type="submission" date="2020-08" db="EMBL/GenBank/DDBJ databases">
        <authorList>
            <person name="Kikuchi T."/>
        </authorList>
    </citation>
    <scope>NUCLEOTIDE SEQUENCE</scope>
    <source>
        <strain evidence="2">Ka4C1</strain>
    </source>
</reference>
<feature type="region of interest" description="Disordered" evidence="1">
    <location>
        <begin position="945"/>
        <end position="1135"/>
    </location>
</feature>
<feature type="region of interest" description="Disordered" evidence="1">
    <location>
        <begin position="1190"/>
        <end position="1241"/>
    </location>
</feature>
<feature type="compositionally biased region" description="Basic and acidic residues" evidence="1">
    <location>
        <begin position="965"/>
        <end position="979"/>
    </location>
</feature>
<feature type="region of interest" description="Disordered" evidence="1">
    <location>
        <begin position="450"/>
        <end position="494"/>
    </location>
</feature>
<organism evidence="4 6">
    <name type="scientific">Bursaphelenchus xylophilus</name>
    <name type="common">Pinewood nematode worm</name>
    <name type="synonym">Aphelenchoides xylophilus</name>
    <dbReference type="NCBI Taxonomy" id="6326"/>
    <lineage>
        <taxon>Eukaryota</taxon>
        <taxon>Metazoa</taxon>
        <taxon>Ecdysozoa</taxon>
        <taxon>Nematoda</taxon>
        <taxon>Chromadorea</taxon>
        <taxon>Rhabditida</taxon>
        <taxon>Tylenchina</taxon>
        <taxon>Tylenchomorpha</taxon>
        <taxon>Aphelenchoidea</taxon>
        <taxon>Aphelenchoididae</taxon>
        <taxon>Bursaphelenchus</taxon>
    </lineage>
</organism>
<feature type="compositionally biased region" description="Basic and acidic residues" evidence="1">
    <location>
        <begin position="393"/>
        <end position="403"/>
    </location>
</feature>
<feature type="compositionally biased region" description="Low complexity" evidence="1">
    <location>
        <begin position="541"/>
        <end position="558"/>
    </location>
</feature>
<feature type="compositionally biased region" description="Low complexity" evidence="1">
    <location>
        <begin position="708"/>
        <end position="718"/>
    </location>
</feature>
<accession>A0A1I7RWF4</accession>